<evidence type="ECO:0000256" key="1">
    <source>
        <dbReference type="ARBA" id="ARBA00001966"/>
    </source>
</evidence>
<evidence type="ECO:0000256" key="5">
    <source>
        <dbReference type="ARBA" id="ARBA00023014"/>
    </source>
</evidence>
<evidence type="ECO:0000313" key="8">
    <source>
        <dbReference type="Proteomes" id="UP000019141"/>
    </source>
</evidence>
<dbReference type="AlphaFoldDB" id="W4LCK5"/>
<dbReference type="GO" id="GO:0046872">
    <property type="term" value="F:metal ion binding"/>
    <property type="evidence" value="ECO:0007669"/>
    <property type="project" value="UniProtKB-KW"/>
</dbReference>
<dbReference type="EMBL" id="AZHW01000916">
    <property type="protein sequence ID" value="ETW95450.1"/>
    <property type="molecule type" value="Genomic_DNA"/>
</dbReference>
<dbReference type="InterPro" id="IPR050377">
    <property type="entry name" value="Radical_SAM_PqqE_MftC-like"/>
</dbReference>
<organism evidence="7 8">
    <name type="scientific">Entotheonella factor</name>
    <dbReference type="NCBI Taxonomy" id="1429438"/>
    <lineage>
        <taxon>Bacteria</taxon>
        <taxon>Pseudomonadati</taxon>
        <taxon>Nitrospinota/Tectimicrobiota group</taxon>
        <taxon>Candidatus Tectimicrobiota</taxon>
        <taxon>Candidatus Entotheonellia</taxon>
        <taxon>Candidatus Entotheonellales</taxon>
        <taxon>Candidatus Entotheonellaceae</taxon>
        <taxon>Candidatus Entotheonella</taxon>
    </lineage>
</organism>
<dbReference type="GO" id="GO:0051536">
    <property type="term" value="F:iron-sulfur cluster binding"/>
    <property type="evidence" value="ECO:0007669"/>
    <property type="project" value="UniProtKB-KW"/>
</dbReference>
<dbReference type="InterPro" id="IPR058240">
    <property type="entry name" value="rSAM_sf"/>
</dbReference>
<dbReference type="GO" id="GO:0003824">
    <property type="term" value="F:catalytic activity"/>
    <property type="evidence" value="ECO:0007669"/>
    <property type="project" value="InterPro"/>
</dbReference>
<dbReference type="InterPro" id="IPR007197">
    <property type="entry name" value="rSAM"/>
</dbReference>
<dbReference type="SUPFAM" id="SSF102114">
    <property type="entry name" value="Radical SAM enzymes"/>
    <property type="match status" value="1"/>
</dbReference>
<dbReference type="HOGENOM" id="CLU_628041_0_0_7"/>
<comment type="caution">
    <text evidence="7">The sequence shown here is derived from an EMBL/GenBank/DDBJ whole genome shotgun (WGS) entry which is preliminary data.</text>
</comment>
<dbReference type="SFLD" id="SFLDG01067">
    <property type="entry name" value="SPASM/twitch_domain_containing"/>
    <property type="match status" value="1"/>
</dbReference>
<evidence type="ECO:0000313" key="7">
    <source>
        <dbReference type="EMBL" id="ETW95450.1"/>
    </source>
</evidence>
<dbReference type="CDD" id="cd01335">
    <property type="entry name" value="Radical_SAM"/>
    <property type="match status" value="1"/>
</dbReference>
<dbReference type="PANTHER" id="PTHR11228:SF7">
    <property type="entry name" value="PQQA PEPTIDE CYCLASE"/>
    <property type="match status" value="1"/>
</dbReference>
<evidence type="ECO:0000256" key="2">
    <source>
        <dbReference type="ARBA" id="ARBA00022691"/>
    </source>
</evidence>
<evidence type="ECO:0000256" key="4">
    <source>
        <dbReference type="ARBA" id="ARBA00023004"/>
    </source>
</evidence>
<accession>W4LCK5</accession>
<dbReference type="Pfam" id="PF04055">
    <property type="entry name" value="Radical_SAM"/>
    <property type="match status" value="1"/>
</dbReference>
<sequence>MIATETPQTSDLDLNLYAPRYPLFDRRHLNHFRRGHMPGQLIIQYTDRCNASCAQCGMRKENAFERSTASLDDVKRLLDSAVSRGIEAVSFTGGEPFMYMNDIFEGIRYAKSLGIRYIRTGTNGFMFMGHSKPGFTDKMHRLGDQLANSGLHNFWISIDSADVGIHERNRGLPGVIDGIAKALPILHEHGFYPSANLGINRYLGSADAPPTSASGFDAAAFYRHFREGFRNFYRFVNDLGFTIVNACYPMSFDDAATHSVYTATSENNFVNFRDDEKLQLFRAMFDTIPEFRHQLRIFTPLCSLHTLIRHYSGQSDVGYACRGGIDFFFVDAKDMQTYPCGFRGDESMGKFWDLDVEQIDNTPWCKQCDWECFRDPSEIMGPMLELLNHPTRIAKQFWDDRSYAKLWYQDVRYYQTCNFFNAQLPPDYKKLARFAI</sequence>
<keyword evidence="3" id="KW-0479">Metal-binding</keyword>
<keyword evidence="8" id="KW-1185">Reference proteome</keyword>
<dbReference type="Proteomes" id="UP000019141">
    <property type="component" value="Unassembled WGS sequence"/>
</dbReference>
<protein>
    <recommendedName>
        <fullName evidence="6">Radical SAM core domain-containing protein</fullName>
    </recommendedName>
</protein>
<feature type="domain" description="Radical SAM core" evidence="6">
    <location>
        <begin position="44"/>
        <end position="193"/>
    </location>
</feature>
<name>W4LCK5_ENTF1</name>
<dbReference type="PANTHER" id="PTHR11228">
    <property type="entry name" value="RADICAL SAM DOMAIN PROTEIN"/>
    <property type="match status" value="1"/>
</dbReference>
<gene>
    <name evidence="7" type="ORF">ETSY1_30660</name>
</gene>
<dbReference type="SFLD" id="SFLDS00029">
    <property type="entry name" value="Radical_SAM"/>
    <property type="match status" value="1"/>
</dbReference>
<dbReference type="Gene3D" id="3.20.20.70">
    <property type="entry name" value="Aldolase class I"/>
    <property type="match status" value="1"/>
</dbReference>
<reference evidence="7 8" key="1">
    <citation type="journal article" date="2014" name="Nature">
        <title>An environmental bacterial taxon with a large and distinct metabolic repertoire.</title>
        <authorList>
            <person name="Wilson M.C."/>
            <person name="Mori T."/>
            <person name="Ruckert C."/>
            <person name="Uria A.R."/>
            <person name="Helf M.J."/>
            <person name="Takada K."/>
            <person name="Gernert C."/>
            <person name="Steffens U.A."/>
            <person name="Heycke N."/>
            <person name="Schmitt S."/>
            <person name="Rinke C."/>
            <person name="Helfrich E.J."/>
            <person name="Brachmann A.O."/>
            <person name="Gurgui C."/>
            <person name="Wakimoto T."/>
            <person name="Kracht M."/>
            <person name="Crusemann M."/>
            <person name="Hentschel U."/>
            <person name="Abe I."/>
            <person name="Matsunaga S."/>
            <person name="Kalinowski J."/>
            <person name="Takeyama H."/>
            <person name="Piel J."/>
        </authorList>
    </citation>
    <scope>NUCLEOTIDE SEQUENCE [LARGE SCALE GENOMIC DNA]</scope>
    <source>
        <strain evidence="8">TSY1</strain>
    </source>
</reference>
<evidence type="ECO:0000259" key="6">
    <source>
        <dbReference type="Pfam" id="PF04055"/>
    </source>
</evidence>
<proteinExistence type="predicted"/>
<keyword evidence="4" id="KW-0408">Iron</keyword>
<evidence type="ECO:0000256" key="3">
    <source>
        <dbReference type="ARBA" id="ARBA00022723"/>
    </source>
</evidence>
<comment type="cofactor">
    <cofactor evidence="1">
        <name>[4Fe-4S] cluster</name>
        <dbReference type="ChEBI" id="CHEBI:49883"/>
    </cofactor>
</comment>
<dbReference type="InterPro" id="IPR013785">
    <property type="entry name" value="Aldolase_TIM"/>
</dbReference>
<keyword evidence="2" id="KW-0949">S-adenosyl-L-methionine</keyword>
<keyword evidence="5" id="KW-0411">Iron-sulfur</keyword>